<dbReference type="PROSITE" id="PS51039">
    <property type="entry name" value="ZF_AN1"/>
    <property type="match status" value="1"/>
</dbReference>
<feature type="compositionally biased region" description="Polar residues" evidence="5">
    <location>
        <begin position="68"/>
        <end position="78"/>
    </location>
</feature>
<dbReference type="SUPFAM" id="SSF118310">
    <property type="entry name" value="AN1-like Zinc finger"/>
    <property type="match status" value="1"/>
</dbReference>
<evidence type="ECO:0000313" key="8">
    <source>
        <dbReference type="WBParaSite" id="TMUE_2000009532.1"/>
    </source>
</evidence>
<evidence type="ECO:0000259" key="6">
    <source>
        <dbReference type="PROSITE" id="PS51039"/>
    </source>
</evidence>
<keyword evidence="2 4" id="KW-0863">Zinc-finger</keyword>
<reference evidence="8" key="1">
    <citation type="submission" date="2019-12" db="UniProtKB">
        <authorList>
            <consortium name="WormBaseParasite"/>
        </authorList>
    </citation>
    <scope>IDENTIFICATION</scope>
</reference>
<dbReference type="Gene3D" id="4.10.1110.10">
    <property type="entry name" value="AN1-like Zinc finger"/>
    <property type="match status" value="1"/>
</dbReference>
<organism evidence="7 8">
    <name type="scientific">Trichuris muris</name>
    <name type="common">Mouse whipworm</name>
    <dbReference type="NCBI Taxonomy" id="70415"/>
    <lineage>
        <taxon>Eukaryota</taxon>
        <taxon>Metazoa</taxon>
        <taxon>Ecdysozoa</taxon>
        <taxon>Nematoda</taxon>
        <taxon>Enoplea</taxon>
        <taxon>Dorylaimia</taxon>
        <taxon>Trichinellida</taxon>
        <taxon>Trichuridae</taxon>
        <taxon>Trichuris</taxon>
    </lineage>
</organism>
<keyword evidence="3" id="KW-0862">Zinc</keyword>
<dbReference type="InterPro" id="IPR000058">
    <property type="entry name" value="Znf_AN1"/>
</dbReference>
<dbReference type="PANTHER" id="PTHR10634:SF67">
    <property type="entry name" value="AN1-TYPE ZINC FINGER PROTEIN 3"/>
    <property type="match status" value="1"/>
</dbReference>
<evidence type="ECO:0000256" key="4">
    <source>
        <dbReference type="PROSITE-ProRule" id="PRU00449"/>
    </source>
</evidence>
<dbReference type="Proteomes" id="UP000046395">
    <property type="component" value="Unassembled WGS sequence"/>
</dbReference>
<sequence>MPTLQTNKTAETEGNILPNNCPKEHCGNSDQNGTRRTDHEKDQPVNDSVSVNGDEKENGENSDKRTTEGGQTNKKANITNTNRCGICRKRLGIIPFLCYCGNAFCKQHRMPEDHNCSFDFKKIGRETIRKNNPKILPRKIEKL</sequence>
<evidence type="ECO:0000256" key="1">
    <source>
        <dbReference type="ARBA" id="ARBA00022723"/>
    </source>
</evidence>
<dbReference type="PANTHER" id="PTHR10634">
    <property type="entry name" value="AN1-TYPE ZINC FINGER PROTEIN"/>
    <property type="match status" value="1"/>
</dbReference>
<keyword evidence="7" id="KW-1185">Reference proteome</keyword>
<dbReference type="WBParaSite" id="TMUE_2000009532.1">
    <property type="protein sequence ID" value="TMUE_2000009532.1"/>
    <property type="gene ID" value="WBGene00300629"/>
</dbReference>
<dbReference type="AlphaFoldDB" id="A0A5S6QRL7"/>
<dbReference type="SMART" id="SM00154">
    <property type="entry name" value="ZnF_AN1"/>
    <property type="match status" value="1"/>
</dbReference>
<evidence type="ECO:0000256" key="2">
    <source>
        <dbReference type="ARBA" id="ARBA00022771"/>
    </source>
</evidence>
<protein>
    <submittedName>
        <fullName evidence="8">AN1-type domain-containing protein</fullName>
    </submittedName>
</protein>
<dbReference type="STRING" id="70415.A0A5S6QRL7"/>
<feature type="region of interest" description="Disordered" evidence="5">
    <location>
        <begin position="1"/>
        <end position="78"/>
    </location>
</feature>
<name>A0A5S6QRL7_TRIMR</name>
<proteinExistence type="predicted"/>
<keyword evidence="1" id="KW-0479">Metal-binding</keyword>
<evidence type="ECO:0000256" key="3">
    <source>
        <dbReference type="ARBA" id="ARBA00022833"/>
    </source>
</evidence>
<evidence type="ECO:0000256" key="5">
    <source>
        <dbReference type="SAM" id="MobiDB-lite"/>
    </source>
</evidence>
<accession>A0A5S6QRL7</accession>
<feature type="domain" description="AN1-type" evidence="6">
    <location>
        <begin position="78"/>
        <end position="124"/>
    </location>
</feature>
<dbReference type="InterPro" id="IPR050652">
    <property type="entry name" value="AN1_A20_ZnFinger"/>
</dbReference>
<dbReference type="InterPro" id="IPR035896">
    <property type="entry name" value="AN1-like_Znf"/>
</dbReference>
<feature type="compositionally biased region" description="Basic and acidic residues" evidence="5">
    <location>
        <begin position="53"/>
        <end position="67"/>
    </location>
</feature>
<feature type="compositionally biased region" description="Basic and acidic residues" evidence="5">
    <location>
        <begin position="22"/>
        <end position="44"/>
    </location>
</feature>
<evidence type="ECO:0000313" key="7">
    <source>
        <dbReference type="Proteomes" id="UP000046395"/>
    </source>
</evidence>
<dbReference type="Pfam" id="PF01428">
    <property type="entry name" value="zf-AN1"/>
    <property type="match status" value="1"/>
</dbReference>
<dbReference type="GO" id="GO:0008270">
    <property type="term" value="F:zinc ion binding"/>
    <property type="evidence" value="ECO:0007669"/>
    <property type="project" value="UniProtKB-KW"/>
</dbReference>